<accession>A0A0A1MUF5</accession>
<sequence length="208" mass="23606">MSAQGSPESVLIYYCPFLPNRPVPHVNRITKMGCSGQLMLEKKSTDYVLQLLGLYESNETPEQVKQKRFGTMPIETIKFTSDCDMSPIKSTIKLIDFTDFKEAWTVIDEACALDRPDTLVCIVSLIQLKSSPNIIPQSYLMKGGTRLEEEEIDHSQSLIYSYFHPGSTRTDFIEHFGQDIIRTNNKILAWHFLAEIGNKLGYIAKYGA</sequence>
<organism evidence="1 2">
    <name type="scientific">Rhizopus microsporus</name>
    <dbReference type="NCBI Taxonomy" id="58291"/>
    <lineage>
        <taxon>Eukaryota</taxon>
        <taxon>Fungi</taxon>
        <taxon>Fungi incertae sedis</taxon>
        <taxon>Mucoromycota</taxon>
        <taxon>Mucoromycotina</taxon>
        <taxon>Mucoromycetes</taxon>
        <taxon>Mucorales</taxon>
        <taxon>Mucorineae</taxon>
        <taxon>Rhizopodaceae</taxon>
        <taxon>Rhizopus</taxon>
    </lineage>
</organism>
<reference evidence="1 2" key="1">
    <citation type="journal article" date="2016" name="Proc. Natl. Acad. Sci. U.S.A.">
        <title>Lipid metabolic changes in an early divergent fungus govern the establishment of a mutualistic symbiosis with endobacteria.</title>
        <authorList>
            <person name="Lastovetsky O.A."/>
            <person name="Gaspar M.L."/>
            <person name="Mondo S.J."/>
            <person name="LaButti K.M."/>
            <person name="Sandor L."/>
            <person name="Grigoriev I.V."/>
            <person name="Henry S.A."/>
            <person name="Pawlowska T.E."/>
        </authorList>
    </citation>
    <scope>NUCLEOTIDE SEQUENCE [LARGE SCALE GENOMIC DNA]</scope>
    <source>
        <strain evidence="1 2">ATCC 11559</strain>
    </source>
</reference>
<name>A0A0A1MUF5_RHIZD</name>
<dbReference type="AlphaFoldDB" id="A0A0A1MUF5"/>
<dbReference type="Proteomes" id="UP000242381">
    <property type="component" value="Unassembled WGS sequence"/>
</dbReference>
<evidence type="ECO:0000313" key="1">
    <source>
        <dbReference type="EMBL" id="ORE18064.1"/>
    </source>
</evidence>
<proteinExistence type="predicted"/>
<dbReference type="OMA" id="WHYLAEI"/>
<dbReference type="VEuPathDB" id="FungiDB:BCV72DRAFT_71202"/>
<protein>
    <submittedName>
        <fullName evidence="1">Uncharacterized protein</fullName>
    </submittedName>
</protein>
<dbReference type="EMBL" id="KV921339">
    <property type="protein sequence ID" value="ORE18064.1"/>
    <property type="molecule type" value="Genomic_DNA"/>
</dbReference>
<evidence type="ECO:0000313" key="2">
    <source>
        <dbReference type="Proteomes" id="UP000242381"/>
    </source>
</evidence>
<gene>
    <name evidence="1" type="ORF">BCV71DRAFT_264194</name>
</gene>